<dbReference type="EMBL" id="JADBJN010000001">
    <property type="protein sequence ID" value="KAG5683001.1"/>
    <property type="molecule type" value="Genomic_DNA"/>
</dbReference>
<keyword evidence="9 10" id="KW-0472">Membrane</keyword>
<keyword evidence="5" id="KW-0809">Transit peptide</keyword>
<keyword evidence="12" id="KW-1185">Reference proteome</keyword>
<dbReference type="GO" id="GO:0005743">
    <property type="term" value="C:mitochondrial inner membrane"/>
    <property type="evidence" value="ECO:0007669"/>
    <property type="project" value="UniProtKB-SubCell"/>
</dbReference>
<dbReference type="InterPro" id="IPR004203">
    <property type="entry name" value="Cyt_c_oxidase_su4_fam"/>
</dbReference>
<dbReference type="GO" id="GO:0045277">
    <property type="term" value="C:respiratory chain complex IV"/>
    <property type="evidence" value="ECO:0007669"/>
    <property type="project" value="InterPro"/>
</dbReference>
<evidence type="ECO:0000313" key="11">
    <source>
        <dbReference type="EMBL" id="KAG5683001.1"/>
    </source>
</evidence>
<comment type="caution">
    <text evidence="11">The sequence shown here is derived from an EMBL/GenBank/DDBJ whole genome shotgun (WGS) entry which is preliminary data.</text>
</comment>
<evidence type="ECO:0000313" key="12">
    <source>
        <dbReference type="Proteomes" id="UP001107558"/>
    </source>
</evidence>
<comment type="function">
    <text evidence="10">Component of the cytochrome c oxidase, the last enzyme in the mitochondrial electron transport chain which drives oxidative phosphorylation.</text>
</comment>
<dbReference type="GO" id="GO:0016491">
    <property type="term" value="F:oxidoreductase activity"/>
    <property type="evidence" value="ECO:0007669"/>
    <property type="project" value="UniProtKB-KW"/>
</dbReference>
<organism evidence="11 12">
    <name type="scientific">Polypedilum vanderplanki</name>
    <name type="common">Sleeping chironomid midge</name>
    <dbReference type="NCBI Taxonomy" id="319348"/>
    <lineage>
        <taxon>Eukaryota</taxon>
        <taxon>Metazoa</taxon>
        <taxon>Ecdysozoa</taxon>
        <taxon>Arthropoda</taxon>
        <taxon>Hexapoda</taxon>
        <taxon>Insecta</taxon>
        <taxon>Pterygota</taxon>
        <taxon>Neoptera</taxon>
        <taxon>Endopterygota</taxon>
        <taxon>Diptera</taxon>
        <taxon>Nematocera</taxon>
        <taxon>Chironomoidea</taxon>
        <taxon>Chironomidae</taxon>
        <taxon>Chironominae</taxon>
        <taxon>Polypedilum</taxon>
        <taxon>Polypedilum</taxon>
    </lineage>
</organism>
<accession>A0A9J6CL74</accession>
<dbReference type="CDD" id="cd00922">
    <property type="entry name" value="Cyt_c_Oxidase_IV"/>
    <property type="match status" value="1"/>
</dbReference>
<dbReference type="AlphaFoldDB" id="A0A9J6CL74"/>
<keyword evidence="7" id="KW-0560">Oxidoreductase</keyword>
<evidence type="ECO:0000256" key="10">
    <source>
        <dbReference type="RuleBase" id="RU367145"/>
    </source>
</evidence>
<evidence type="ECO:0000256" key="6">
    <source>
        <dbReference type="ARBA" id="ARBA00022989"/>
    </source>
</evidence>
<dbReference type="OrthoDB" id="186013at2759"/>
<keyword evidence="6 10" id="KW-1133">Transmembrane helix</keyword>
<comment type="similarity">
    <text evidence="2 10">Belongs to the cytochrome c oxidase IV family.</text>
</comment>
<dbReference type="PANTHER" id="PTHR10707">
    <property type="entry name" value="CYTOCHROME C OXIDASE SUBUNIT IV"/>
    <property type="match status" value="1"/>
</dbReference>
<evidence type="ECO:0000256" key="1">
    <source>
        <dbReference type="ARBA" id="ARBA00004434"/>
    </source>
</evidence>
<dbReference type="InterPro" id="IPR036639">
    <property type="entry name" value="Cyt_c_oxidase_su4_sf"/>
</dbReference>
<gene>
    <name evidence="11" type="ORF">PVAND_012313</name>
</gene>
<evidence type="ECO:0000256" key="3">
    <source>
        <dbReference type="ARBA" id="ARBA00022692"/>
    </source>
</evidence>
<dbReference type="Proteomes" id="UP001107558">
    <property type="component" value="Chromosome 1"/>
</dbReference>
<proteinExistence type="inferred from homology"/>
<evidence type="ECO:0000256" key="4">
    <source>
        <dbReference type="ARBA" id="ARBA00022792"/>
    </source>
</evidence>
<dbReference type="GO" id="GO:0006123">
    <property type="term" value="P:mitochondrial electron transport, cytochrome c to oxygen"/>
    <property type="evidence" value="ECO:0007669"/>
    <property type="project" value="InterPro"/>
</dbReference>
<evidence type="ECO:0000256" key="8">
    <source>
        <dbReference type="ARBA" id="ARBA00023128"/>
    </source>
</evidence>
<evidence type="ECO:0000256" key="9">
    <source>
        <dbReference type="ARBA" id="ARBA00023136"/>
    </source>
</evidence>
<name>A0A9J6CL74_POLVA</name>
<evidence type="ECO:0000256" key="7">
    <source>
        <dbReference type="ARBA" id="ARBA00023002"/>
    </source>
</evidence>
<dbReference type="PRINTS" id="PR01873">
    <property type="entry name" value="CYTCOXIDASE4"/>
</dbReference>
<dbReference type="FunFam" id="1.10.442.10:FF:000001">
    <property type="entry name" value="Cytochrome c oxidase subunit 4 isoform 1"/>
    <property type="match status" value="1"/>
</dbReference>
<keyword evidence="4 10" id="KW-0999">Mitochondrion inner membrane</keyword>
<feature type="transmembrane region" description="Helical" evidence="10">
    <location>
        <begin position="123"/>
        <end position="145"/>
    </location>
</feature>
<comment type="subunit">
    <text evidence="10">Component of the cytochrome c oxidase (complex IV, CIV), a multisubunit enzyme composed of 14 subunits.</text>
</comment>
<evidence type="ECO:0000256" key="2">
    <source>
        <dbReference type="ARBA" id="ARBA00008135"/>
    </source>
</evidence>
<keyword evidence="3 10" id="KW-0812">Transmembrane</keyword>
<dbReference type="Pfam" id="PF02936">
    <property type="entry name" value="COX4"/>
    <property type="match status" value="1"/>
</dbReference>
<dbReference type="SUPFAM" id="SSF81406">
    <property type="entry name" value="Mitochondrial cytochrome c oxidase subunit IV"/>
    <property type="match status" value="1"/>
</dbReference>
<evidence type="ECO:0000256" key="5">
    <source>
        <dbReference type="ARBA" id="ARBA00022946"/>
    </source>
</evidence>
<dbReference type="InterPro" id="IPR013288">
    <property type="entry name" value="Cyt_c_oxidase_su4"/>
</dbReference>
<comment type="pathway">
    <text evidence="10">Energy metabolism; oxidative phosphorylation.</text>
</comment>
<reference evidence="11" key="1">
    <citation type="submission" date="2021-03" db="EMBL/GenBank/DDBJ databases">
        <title>Chromosome level genome of the anhydrobiotic midge Polypedilum vanderplanki.</title>
        <authorList>
            <person name="Yoshida Y."/>
            <person name="Kikawada T."/>
            <person name="Gusev O."/>
        </authorList>
    </citation>
    <scope>NUCLEOTIDE SEQUENCE</scope>
    <source>
        <strain evidence="11">NIAS01</strain>
        <tissue evidence="11">Whole body or cell culture</tissue>
    </source>
</reference>
<keyword evidence="8 10" id="KW-0496">Mitochondrion</keyword>
<dbReference type="Gene3D" id="1.10.442.10">
    <property type="entry name" value="Cytochrome c oxidase subunit IV"/>
    <property type="match status" value="1"/>
</dbReference>
<sequence length="188" mass="21729">MASRMMALALRHQPAASKTSLIVRAAHSGSVNPHLAEKLEKLGNRDVVGFGWNGEPTYYDRPDFPMPAIRFKENTPDVLALRAKEKEDWKKLSIQEKKALYRASFCQTFAEMKYPTGEWKMHLGNTLIVFALAIYISLWMAAYIYDPDPISFDEEHQKAQLKRMLTLEVNPIHGLSANWDYENKRWKK</sequence>
<dbReference type="PANTHER" id="PTHR10707:SF10">
    <property type="entry name" value="CYTOCHROME C OXIDASE SUBUNIT 4"/>
    <property type="match status" value="1"/>
</dbReference>
<protein>
    <recommendedName>
        <fullName evidence="10">Cytochrome c oxidase subunit 4</fullName>
    </recommendedName>
</protein>
<comment type="subcellular location">
    <subcellularLocation>
        <location evidence="1 10">Mitochondrion inner membrane</location>
        <topology evidence="1 10">Single-pass membrane protein</topology>
    </subcellularLocation>
</comment>